<protein>
    <recommendedName>
        <fullName evidence="3">Methyltransferase type 11 domain-containing protein</fullName>
    </recommendedName>
</protein>
<organism evidence="1 2">
    <name type="scientific">Phytohabitans aurantiacus</name>
    <dbReference type="NCBI Taxonomy" id="3016789"/>
    <lineage>
        <taxon>Bacteria</taxon>
        <taxon>Bacillati</taxon>
        <taxon>Actinomycetota</taxon>
        <taxon>Actinomycetes</taxon>
        <taxon>Micromonosporales</taxon>
        <taxon>Micromonosporaceae</taxon>
    </lineage>
</organism>
<evidence type="ECO:0000313" key="2">
    <source>
        <dbReference type="Proteomes" id="UP001144280"/>
    </source>
</evidence>
<accession>A0ABQ5QPB5</accession>
<comment type="caution">
    <text evidence="1">The sequence shown here is derived from an EMBL/GenBank/DDBJ whole genome shotgun (WGS) entry which is preliminary data.</text>
</comment>
<gene>
    <name evidence="1" type="ORF">Pa4123_06930</name>
</gene>
<dbReference type="InterPro" id="IPR029063">
    <property type="entry name" value="SAM-dependent_MTases_sf"/>
</dbReference>
<evidence type="ECO:0008006" key="3">
    <source>
        <dbReference type="Google" id="ProtNLM"/>
    </source>
</evidence>
<keyword evidence="2" id="KW-1185">Reference proteome</keyword>
<dbReference type="EMBL" id="BSDI01000002">
    <property type="protein sequence ID" value="GLH95421.1"/>
    <property type="molecule type" value="Genomic_DNA"/>
</dbReference>
<evidence type="ECO:0000313" key="1">
    <source>
        <dbReference type="EMBL" id="GLH95421.1"/>
    </source>
</evidence>
<dbReference type="Gene3D" id="3.40.50.150">
    <property type="entry name" value="Vaccinia Virus protein VP39"/>
    <property type="match status" value="1"/>
</dbReference>
<dbReference type="Proteomes" id="UP001144280">
    <property type="component" value="Unassembled WGS sequence"/>
</dbReference>
<dbReference type="SUPFAM" id="SSF53335">
    <property type="entry name" value="S-adenosyl-L-methionine-dependent methyltransferases"/>
    <property type="match status" value="1"/>
</dbReference>
<name>A0ABQ5QPB5_9ACTN</name>
<reference evidence="1" key="1">
    <citation type="submission" date="2022-12" db="EMBL/GenBank/DDBJ databases">
        <title>New Phytohabitans aurantiacus sp. RD004123 nov., an actinomycete isolated from soil.</title>
        <authorList>
            <person name="Triningsih D.W."/>
            <person name="Harunari E."/>
            <person name="Igarashi Y."/>
        </authorList>
    </citation>
    <scope>NUCLEOTIDE SEQUENCE</scope>
    <source>
        <strain evidence="1">RD004123</strain>
    </source>
</reference>
<proteinExistence type="predicted"/>
<sequence>MRLAGERNAAHIRAGTVEVRQLDITAADLPDGSFDTVFAANVSLF</sequence>